<keyword evidence="5 6" id="KW-0472">Membrane</keyword>
<comment type="similarity">
    <text evidence="2">Belongs to the L6 tetraspanin family.</text>
</comment>
<evidence type="ECO:0000256" key="4">
    <source>
        <dbReference type="ARBA" id="ARBA00022989"/>
    </source>
</evidence>
<feature type="transmembrane region" description="Helical" evidence="6">
    <location>
        <begin position="12"/>
        <end position="31"/>
    </location>
</feature>
<feature type="transmembrane region" description="Helical" evidence="6">
    <location>
        <begin position="180"/>
        <end position="209"/>
    </location>
</feature>
<name>A0AA40HST6_CNENI</name>
<dbReference type="PANTHER" id="PTHR14198">
    <property type="entry name" value="TRANSMEMBRANE 4 L6 FAMILY MEMBER 1-RELATED"/>
    <property type="match status" value="1"/>
</dbReference>
<accession>A0AA40HST6</accession>
<evidence type="ECO:0000256" key="3">
    <source>
        <dbReference type="ARBA" id="ARBA00022692"/>
    </source>
</evidence>
<gene>
    <name evidence="7" type="ORF">QTO34_002734</name>
</gene>
<dbReference type="Proteomes" id="UP001177744">
    <property type="component" value="Unassembled WGS sequence"/>
</dbReference>
<dbReference type="AlphaFoldDB" id="A0AA40HST6"/>
<sequence length="217" mass="23456">MTCCEGWTSCNGFSLLVLLLSGGVLNAIPLIANRVEEGKFFQNPISCFEWWFPGIIGAGLMAIPATAVSLAARKRACCNNRGGMFLSSFLNVITIIGAVYCVLVSLQALFQGPLICNSPSNSTCEFSVDSLTTHPQSFDLRWFSKASCVAPNSLNSSTTTSELHASPKEKRHRTIHFSTFVGLLLVGILELLFALSQIVIGFLGCLCGVSKRRSRIV</sequence>
<organism evidence="7 8">
    <name type="scientific">Cnephaeus nilssonii</name>
    <name type="common">Northern bat</name>
    <name type="synonym">Eptesicus nilssonii</name>
    <dbReference type="NCBI Taxonomy" id="3371016"/>
    <lineage>
        <taxon>Eukaryota</taxon>
        <taxon>Metazoa</taxon>
        <taxon>Chordata</taxon>
        <taxon>Craniata</taxon>
        <taxon>Vertebrata</taxon>
        <taxon>Euteleostomi</taxon>
        <taxon>Mammalia</taxon>
        <taxon>Eutheria</taxon>
        <taxon>Laurasiatheria</taxon>
        <taxon>Chiroptera</taxon>
        <taxon>Yangochiroptera</taxon>
        <taxon>Vespertilionidae</taxon>
        <taxon>Cnephaeus</taxon>
    </lineage>
</organism>
<protein>
    <recommendedName>
        <fullName evidence="9">Transmembrane 4 L6 family member 20</fullName>
    </recommendedName>
</protein>
<dbReference type="GO" id="GO:0016020">
    <property type="term" value="C:membrane"/>
    <property type="evidence" value="ECO:0007669"/>
    <property type="project" value="UniProtKB-SubCell"/>
</dbReference>
<dbReference type="PANTHER" id="PTHR14198:SF17">
    <property type="entry name" value="TRANSMEMBRANE 4 L6 FAMILY MEMBER 20"/>
    <property type="match status" value="1"/>
</dbReference>
<dbReference type="EMBL" id="JAULJE010000012">
    <property type="protein sequence ID" value="KAK1336699.1"/>
    <property type="molecule type" value="Genomic_DNA"/>
</dbReference>
<keyword evidence="3 6" id="KW-0812">Transmembrane</keyword>
<evidence type="ECO:0000313" key="7">
    <source>
        <dbReference type="EMBL" id="KAK1336699.1"/>
    </source>
</evidence>
<feature type="transmembrane region" description="Helical" evidence="6">
    <location>
        <begin position="51"/>
        <end position="72"/>
    </location>
</feature>
<feature type="transmembrane region" description="Helical" evidence="6">
    <location>
        <begin position="84"/>
        <end position="110"/>
    </location>
</feature>
<evidence type="ECO:0000256" key="5">
    <source>
        <dbReference type="ARBA" id="ARBA00023136"/>
    </source>
</evidence>
<comment type="subcellular location">
    <subcellularLocation>
        <location evidence="1">Membrane</location>
        <topology evidence="1">Multi-pass membrane protein</topology>
    </subcellularLocation>
</comment>
<evidence type="ECO:0000256" key="6">
    <source>
        <dbReference type="SAM" id="Phobius"/>
    </source>
</evidence>
<proteinExistence type="inferred from homology"/>
<evidence type="ECO:0000256" key="1">
    <source>
        <dbReference type="ARBA" id="ARBA00004141"/>
    </source>
</evidence>
<dbReference type="InterPro" id="IPR008661">
    <property type="entry name" value="L6_membrane"/>
</dbReference>
<evidence type="ECO:0000313" key="8">
    <source>
        <dbReference type="Proteomes" id="UP001177744"/>
    </source>
</evidence>
<comment type="caution">
    <text evidence="7">The sequence shown here is derived from an EMBL/GenBank/DDBJ whole genome shotgun (WGS) entry which is preliminary data.</text>
</comment>
<reference evidence="7" key="1">
    <citation type="submission" date="2023-06" db="EMBL/GenBank/DDBJ databases">
        <title>Reference genome for the Northern bat (Eptesicus nilssonii), a most northern bat species.</title>
        <authorList>
            <person name="Laine V.N."/>
            <person name="Pulliainen A.T."/>
            <person name="Lilley T.M."/>
        </authorList>
    </citation>
    <scope>NUCLEOTIDE SEQUENCE</scope>
    <source>
        <strain evidence="7">BLF_Eptnil</strain>
        <tissue evidence="7">Kidney</tissue>
    </source>
</reference>
<keyword evidence="4 6" id="KW-1133">Transmembrane helix</keyword>
<evidence type="ECO:0000256" key="2">
    <source>
        <dbReference type="ARBA" id="ARBA00006193"/>
    </source>
</evidence>
<dbReference type="Pfam" id="PF05805">
    <property type="entry name" value="L6_membrane"/>
    <property type="match status" value="1"/>
</dbReference>
<keyword evidence="8" id="KW-1185">Reference proteome</keyword>
<evidence type="ECO:0008006" key="9">
    <source>
        <dbReference type="Google" id="ProtNLM"/>
    </source>
</evidence>